<protein>
    <submittedName>
        <fullName evidence="1">Uncharacterized protein</fullName>
    </submittedName>
</protein>
<reference evidence="1" key="2">
    <citation type="submission" date="2023-05" db="EMBL/GenBank/DDBJ databases">
        <authorList>
            <consortium name="Lawrence Berkeley National Laboratory"/>
            <person name="Steindorff A."/>
            <person name="Hensen N."/>
            <person name="Bonometti L."/>
            <person name="Westerberg I."/>
            <person name="Brannstrom I.O."/>
            <person name="Guillou S."/>
            <person name="Cros-Aarteil S."/>
            <person name="Calhoun S."/>
            <person name="Haridas S."/>
            <person name="Kuo A."/>
            <person name="Mondo S."/>
            <person name="Pangilinan J."/>
            <person name="Riley R."/>
            <person name="Labutti K."/>
            <person name="Andreopoulos B."/>
            <person name="Lipzen A."/>
            <person name="Chen C."/>
            <person name="Yanf M."/>
            <person name="Daum C."/>
            <person name="Ng V."/>
            <person name="Clum A."/>
            <person name="Ohm R."/>
            <person name="Martin F."/>
            <person name="Silar P."/>
            <person name="Natvig D."/>
            <person name="Lalanne C."/>
            <person name="Gautier V."/>
            <person name="Ament-Velasquez S.L."/>
            <person name="Kruys A."/>
            <person name="Hutchinson M.I."/>
            <person name="Powell A.J."/>
            <person name="Barry K."/>
            <person name="Miller A.N."/>
            <person name="Grigoriev I.V."/>
            <person name="Debuchy R."/>
            <person name="Gladieux P."/>
            <person name="Thoren M.H."/>
            <person name="Johannesson H."/>
        </authorList>
    </citation>
    <scope>NUCLEOTIDE SEQUENCE</scope>
    <source>
        <strain evidence="1">CBS 757.83</strain>
    </source>
</reference>
<comment type="caution">
    <text evidence="1">The sequence shown here is derived from an EMBL/GenBank/DDBJ whole genome shotgun (WGS) entry which is preliminary data.</text>
</comment>
<keyword evidence="2" id="KW-1185">Reference proteome</keyword>
<dbReference type="EMBL" id="MU863700">
    <property type="protein sequence ID" value="KAK4096705.1"/>
    <property type="molecule type" value="Genomic_DNA"/>
</dbReference>
<sequence>LYVFSGGGGPQGRSGACDDDSAASILSKQLHQLNARDRDLGAIPDELGGSRPLIGSRRLMMLQ</sequence>
<evidence type="ECO:0000313" key="1">
    <source>
        <dbReference type="EMBL" id="KAK4096705.1"/>
    </source>
</evidence>
<dbReference type="Proteomes" id="UP001305647">
    <property type="component" value="Unassembled WGS sequence"/>
</dbReference>
<name>A0AAN6PRN7_9PEZI</name>
<feature type="non-terminal residue" evidence="1">
    <location>
        <position position="1"/>
    </location>
</feature>
<organism evidence="1 2">
    <name type="scientific">Parathielavia hyrcaniae</name>
    <dbReference type="NCBI Taxonomy" id="113614"/>
    <lineage>
        <taxon>Eukaryota</taxon>
        <taxon>Fungi</taxon>
        <taxon>Dikarya</taxon>
        <taxon>Ascomycota</taxon>
        <taxon>Pezizomycotina</taxon>
        <taxon>Sordariomycetes</taxon>
        <taxon>Sordariomycetidae</taxon>
        <taxon>Sordariales</taxon>
        <taxon>Chaetomiaceae</taxon>
        <taxon>Parathielavia</taxon>
    </lineage>
</organism>
<evidence type="ECO:0000313" key="2">
    <source>
        <dbReference type="Proteomes" id="UP001305647"/>
    </source>
</evidence>
<gene>
    <name evidence="1" type="ORF">N658DRAFT_501273</name>
</gene>
<dbReference type="AlphaFoldDB" id="A0AAN6PRN7"/>
<accession>A0AAN6PRN7</accession>
<reference evidence="1" key="1">
    <citation type="journal article" date="2023" name="Mol. Phylogenet. Evol.">
        <title>Genome-scale phylogeny and comparative genomics of the fungal order Sordariales.</title>
        <authorList>
            <person name="Hensen N."/>
            <person name="Bonometti L."/>
            <person name="Westerberg I."/>
            <person name="Brannstrom I.O."/>
            <person name="Guillou S."/>
            <person name="Cros-Aarteil S."/>
            <person name="Calhoun S."/>
            <person name="Haridas S."/>
            <person name="Kuo A."/>
            <person name="Mondo S."/>
            <person name="Pangilinan J."/>
            <person name="Riley R."/>
            <person name="LaButti K."/>
            <person name="Andreopoulos B."/>
            <person name="Lipzen A."/>
            <person name="Chen C."/>
            <person name="Yan M."/>
            <person name="Daum C."/>
            <person name="Ng V."/>
            <person name="Clum A."/>
            <person name="Steindorff A."/>
            <person name="Ohm R.A."/>
            <person name="Martin F."/>
            <person name="Silar P."/>
            <person name="Natvig D.O."/>
            <person name="Lalanne C."/>
            <person name="Gautier V."/>
            <person name="Ament-Velasquez S.L."/>
            <person name="Kruys A."/>
            <person name="Hutchinson M.I."/>
            <person name="Powell A.J."/>
            <person name="Barry K."/>
            <person name="Miller A.N."/>
            <person name="Grigoriev I.V."/>
            <person name="Debuchy R."/>
            <person name="Gladieux P."/>
            <person name="Hiltunen Thoren M."/>
            <person name="Johannesson H."/>
        </authorList>
    </citation>
    <scope>NUCLEOTIDE SEQUENCE</scope>
    <source>
        <strain evidence="1">CBS 757.83</strain>
    </source>
</reference>
<proteinExistence type="predicted"/>